<feature type="domain" description="Alpha/beta hydrolase fold-3" evidence="2">
    <location>
        <begin position="5"/>
        <end position="137"/>
    </location>
</feature>
<feature type="compositionally biased region" description="Basic residues" evidence="1">
    <location>
        <begin position="62"/>
        <end position="76"/>
    </location>
</feature>
<evidence type="ECO:0000256" key="1">
    <source>
        <dbReference type="SAM" id="MobiDB-lite"/>
    </source>
</evidence>
<protein>
    <submittedName>
        <fullName evidence="3">Alpha/beta hydrolase fold domain-containing protein</fullName>
    </submittedName>
</protein>
<dbReference type="InterPro" id="IPR029058">
    <property type="entry name" value="AB_hydrolase_fold"/>
</dbReference>
<name>A0ABW8H6V8_9ACTN</name>
<evidence type="ECO:0000313" key="4">
    <source>
        <dbReference type="Proteomes" id="UP001617907"/>
    </source>
</evidence>
<sequence>MAAGSAGGGLSIATLLAAGAAGLPQPAAVVLFSPWTDLTLDRPHPLRRQHPLQGGRRPDIHRGRRARVRGSPRRCGRPGAPPWPARSPATSPGCPRCSCRPARERGAARRRGAAGRAGADGVEVTLEVGPGLPHVFQHHYGRLEEADAALDRAARFLTNRLRRAP</sequence>
<dbReference type="InterPro" id="IPR013094">
    <property type="entry name" value="AB_hydrolase_3"/>
</dbReference>
<keyword evidence="4" id="KW-1185">Reference proteome</keyword>
<organism evidence="3 4">
    <name type="scientific">Streptomyces ardesiacus</name>
    <dbReference type="NCBI Taxonomy" id="285564"/>
    <lineage>
        <taxon>Bacteria</taxon>
        <taxon>Bacillati</taxon>
        <taxon>Actinomycetota</taxon>
        <taxon>Actinomycetes</taxon>
        <taxon>Kitasatosporales</taxon>
        <taxon>Streptomycetaceae</taxon>
        <taxon>Streptomyces</taxon>
    </lineage>
</organism>
<dbReference type="GO" id="GO:0016787">
    <property type="term" value="F:hydrolase activity"/>
    <property type="evidence" value="ECO:0007669"/>
    <property type="project" value="UniProtKB-KW"/>
</dbReference>
<proteinExistence type="predicted"/>
<gene>
    <name evidence="3" type="ORF">ACIQFM_09580</name>
</gene>
<dbReference type="Proteomes" id="UP001617907">
    <property type="component" value="Unassembled WGS sequence"/>
</dbReference>
<dbReference type="Gene3D" id="3.40.50.1820">
    <property type="entry name" value="alpha/beta hydrolase"/>
    <property type="match status" value="1"/>
</dbReference>
<dbReference type="EMBL" id="JBIVPC010000005">
    <property type="protein sequence ID" value="MFJ6036501.1"/>
    <property type="molecule type" value="Genomic_DNA"/>
</dbReference>
<accession>A0ABW8H6V8</accession>
<evidence type="ECO:0000313" key="3">
    <source>
        <dbReference type="EMBL" id="MFJ6036501.1"/>
    </source>
</evidence>
<reference evidence="3 4" key="1">
    <citation type="submission" date="2024-10" db="EMBL/GenBank/DDBJ databases">
        <title>The Natural Products Discovery Center: Release of the First 8490 Sequenced Strains for Exploring Actinobacteria Biosynthetic Diversity.</title>
        <authorList>
            <person name="Kalkreuter E."/>
            <person name="Kautsar S.A."/>
            <person name="Yang D."/>
            <person name="Bader C.D."/>
            <person name="Teijaro C.N."/>
            <person name="Fluegel L."/>
            <person name="Davis C.M."/>
            <person name="Simpson J.R."/>
            <person name="Lauterbach L."/>
            <person name="Steele A.D."/>
            <person name="Gui C."/>
            <person name="Meng S."/>
            <person name="Li G."/>
            <person name="Viehrig K."/>
            <person name="Ye F."/>
            <person name="Su P."/>
            <person name="Kiefer A.F."/>
            <person name="Nichols A."/>
            <person name="Cepeda A.J."/>
            <person name="Yan W."/>
            <person name="Fan B."/>
            <person name="Jiang Y."/>
            <person name="Adhikari A."/>
            <person name="Zheng C.-J."/>
            <person name="Schuster L."/>
            <person name="Cowan T.M."/>
            <person name="Smanski M.J."/>
            <person name="Chevrette M.G."/>
            <person name="De Carvalho L.P.S."/>
            <person name="Shen B."/>
        </authorList>
    </citation>
    <scope>NUCLEOTIDE SEQUENCE [LARGE SCALE GENOMIC DNA]</scope>
    <source>
        <strain evidence="3 4">NPDC093086</strain>
    </source>
</reference>
<dbReference type="SUPFAM" id="SSF53474">
    <property type="entry name" value="alpha/beta-Hydrolases"/>
    <property type="match status" value="1"/>
</dbReference>
<dbReference type="RefSeq" id="WP_350890745.1">
    <property type="nucleotide sequence ID" value="NZ_JBEOTR010000011.1"/>
</dbReference>
<keyword evidence="3" id="KW-0378">Hydrolase</keyword>
<comment type="caution">
    <text evidence="3">The sequence shown here is derived from an EMBL/GenBank/DDBJ whole genome shotgun (WGS) entry which is preliminary data.</text>
</comment>
<evidence type="ECO:0000259" key="2">
    <source>
        <dbReference type="Pfam" id="PF07859"/>
    </source>
</evidence>
<feature type="region of interest" description="Disordered" evidence="1">
    <location>
        <begin position="40"/>
        <end position="118"/>
    </location>
</feature>
<dbReference type="Pfam" id="PF07859">
    <property type="entry name" value="Abhydrolase_3"/>
    <property type="match status" value="1"/>
</dbReference>